<dbReference type="CDD" id="cd00303">
    <property type="entry name" value="retropepsin_like"/>
    <property type="match status" value="1"/>
</dbReference>
<feature type="domain" description="Retropepsins" evidence="2">
    <location>
        <begin position="94"/>
        <end position="187"/>
    </location>
</feature>
<dbReference type="Proteomes" id="UP000499080">
    <property type="component" value="Unassembled WGS sequence"/>
</dbReference>
<keyword evidence="1" id="KW-0378">Hydrolase</keyword>
<name>A0A4Y2A3V7_ARAVE</name>
<evidence type="ECO:0000313" key="4">
    <source>
        <dbReference type="Proteomes" id="UP000499080"/>
    </source>
</evidence>
<protein>
    <recommendedName>
        <fullName evidence="2">Retropepsins domain-containing protein</fullName>
    </recommendedName>
</protein>
<dbReference type="OrthoDB" id="6435366at2759"/>
<evidence type="ECO:0000256" key="1">
    <source>
        <dbReference type="ARBA" id="ARBA00022801"/>
    </source>
</evidence>
<reference evidence="3 4" key="1">
    <citation type="journal article" date="2019" name="Sci. Rep.">
        <title>Orb-weaving spider Araneus ventricosus genome elucidates the spidroin gene catalogue.</title>
        <authorList>
            <person name="Kono N."/>
            <person name="Nakamura H."/>
            <person name="Ohtoshi R."/>
            <person name="Moran D.A.P."/>
            <person name="Shinohara A."/>
            <person name="Yoshida Y."/>
            <person name="Fujiwara M."/>
            <person name="Mori M."/>
            <person name="Tomita M."/>
            <person name="Arakawa K."/>
        </authorList>
    </citation>
    <scope>NUCLEOTIDE SEQUENCE [LARGE SCALE GENOMIC DNA]</scope>
</reference>
<accession>A0A4Y2A3V7</accession>
<comment type="caution">
    <text evidence="3">The sequence shown here is derived from an EMBL/GenBank/DDBJ whole genome shotgun (WGS) entry which is preliminary data.</text>
</comment>
<dbReference type="AlphaFoldDB" id="A0A4Y2A3V7"/>
<sequence length="190" mass="21551">MKKRAPIEFKKHFWDEWLNIVSPSELGEKLEKFEDVRKTLKPNSFGNSFKGSNENKGRFNKFEKQPRYENPVEETSKLVRTCSIASQGEVKTRNIIIGKEPVTALVDTGSSVKLIRKDFSKNIIDHSKLSKDRIVLSGIGGSQVSTRGSFQQHFTVDEEEYCLTWHIVTPAQLKFKAVIGSDILDQASGF</sequence>
<dbReference type="EMBL" id="BGPR01000005">
    <property type="protein sequence ID" value="GBL74531.1"/>
    <property type="molecule type" value="Genomic_DNA"/>
</dbReference>
<dbReference type="InterPro" id="IPR018061">
    <property type="entry name" value="Retropepsins"/>
</dbReference>
<dbReference type="Pfam" id="PF00077">
    <property type="entry name" value="RVP"/>
    <property type="match status" value="1"/>
</dbReference>
<dbReference type="GO" id="GO:0016787">
    <property type="term" value="F:hydrolase activity"/>
    <property type="evidence" value="ECO:0007669"/>
    <property type="project" value="UniProtKB-KW"/>
</dbReference>
<keyword evidence="4" id="KW-1185">Reference proteome</keyword>
<dbReference type="InterPro" id="IPR021109">
    <property type="entry name" value="Peptidase_aspartic_dom_sf"/>
</dbReference>
<proteinExistence type="predicted"/>
<evidence type="ECO:0000313" key="3">
    <source>
        <dbReference type="EMBL" id="GBL74531.1"/>
    </source>
</evidence>
<evidence type="ECO:0000259" key="2">
    <source>
        <dbReference type="Pfam" id="PF00077"/>
    </source>
</evidence>
<gene>
    <name evidence="3" type="ORF">AVEN_235457_1</name>
</gene>
<dbReference type="SUPFAM" id="SSF50630">
    <property type="entry name" value="Acid proteases"/>
    <property type="match status" value="1"/>
</dbReference>
<dbReference type="Gene3D" id="2.40.70.10">
    <property type="entry name" value="Acid Proteases"/>
    <property type="match status" value="1"/>
</dbReference>
<organism evidence="3 4">
    <name type="scientific">Araneus ventricosus</name>
    <name type="common">Orbweaver spider</name>
    <name type="synonym">Epeira ventricosa</name>
    <dbReference type="NCBI Taxonomy" id="182803"/>
    <lineage>
        <taxon>Eukaryota</taxon>
        <taxon>Metazoa</taxon>
        <taxon>Ecdysozoa</taxon>
        <taxon>Arthropoda</taxon>
        <taxon>Chelicerata</taxon>
        <taxon>Arachnida</taxon>
        <taxon>Araneae</taxon>
        <taxon>Araneomorphae</taxon>
        <taxon>Entelegynae</taxon>
        <taxon>Araneoidea</taxon>
        <taxon>Araneidae</taxon>
        <taxon>Araneus</taxon>
    </lineage>
</organism>